<organism evidence="1">
    <name type="scientific">Anguilla anguilla</name>
    <name type="common">European freshwater eel</name>
    <name type="synonym">Muraena anguilla</name>
    <dbReference type="NCBI Taxonomy" id="7936"/>
    <lineage>
        <taxon>Eukaryota</taxon>
        <taxon>Metazoa</taxon>
        <taxon>Chordata</taxon>
        <taxon>Craniata</taxon>
        <taxon>Vertebrata</taxon>
        <taxon>Euteleostomi</taxon>
        <taxon>Actinopterygii</taxon>
        <taxon>Neopterygii</taxon>
        <taxon>Teleostei</taxon>
        <taxon>Anguilliformes</taxon>
        <taxon>Anguillidae</taxon>
        <taxon>Anguilla</taxon>
    </lineage>
</organism>
<protein>
    <submittedName>
        <fullName evidence="1">Uncharacterized protein</fullName>
    </submittedName>
</protein>
<name>A0A0E9W125_ANGAN</name>
<reference evidence="1" key="1">
    <citation type="submission" date="2014-11" db="EMBL/GenBank/DDBJ databases">
        <authorList>
            <person name="Amaro Gonzalez C."/>
        </authorList>
    </citation>
    <scope>NUCLEOTIDE SEQUENCE</scope>
</reference>
<dbReference type="EMBL" id="GBXM01024493">
    <property type="protein sequence ID" value="JAH84084.1"/>
    <property type="molecule type" value="Transcribed_RNA"/>
</dbReference>
<reference evidence="1" key="2">
    <citation type="journal article" date="2015" name="Fish Shellfish Immunol.">
        <title>Early steps in the European eel (Anguilla anguilla)-Vibrio vulnificus interaction in the gills: Role of the RtxA13 toxin.</title>
        <authorList>
            <person name="Callol A."/>
            <person name="Pajuelo D."/>
            <person name="Ebbesson L."/>
            <person name="Teles M."/>
            <person name="MacKenzie S."/>
            <person name="Amaro C."/>
        </authorList>
    </citation>
    <scope>NUCLEOTIDE SEQUENCE</scope>
</reference>
<evidence type="ECO:0000313" key="1">
    <source>
        <dbReference type="EMBL" id="JAH84084.1"/>
    </source>
</evidence>
<accession>A0A0E9W125</accession>
<proteinExistence type="predicted"/>
<sequence length="27" mass="3230">MYQRSGLLSKLNCHRRQRSPLGRNVRC</sequence>
<dbReference type="AlphaFoldDB" id="A0A0E9W125"/>